<feature type="region of interest" description="Disordered" evidence="1">
    <location>
        <begin position="34"/>
        <end position="61"/>
    </location>
</feature>
<evidence type="ECO:0000256" key="1">
    <source>
        <dbReference type="SAM" id="MobiDB-lite"/>
    </source>
</evidence>
<dbReference type="PANTHER" id="PTHR14870:SF1">
    <property type="entry name" value="TUBULIN EPSILON AND DELTA COMPLEX PROTEIN 2"/>
    <property type="match status" value="1"/>
</dbReference>
<evidence type="ECO:0000313" key="2">
    <source>
        <dbReference type="Ensembl" id="ENSCVAP00000025631.1"/>
    </source>
</evidence>
<reference evidence="2" key="1">
    <citation type="submission" date="2025-08" db="UniProtKB">
        <authorList>
            <consortium name="Ensembl"/>
        </authorList>
    </citation>
    <scope>IDENTIFICATION</scope>
</reference>
<accession>A0A3Q2E0A4</accession>
<dbReference type="OMA" id="ITYRTEQ"/>
<sequence>MLPFSDAESSKAESEDIELLERALEKALRVRTFSEVSKQNCSRSKLSAQETENKLSAQETENIPALTAVTKDVQPTIKSIKKPVSLHRKRDKKSNVSLSSKPSAVQKPEQSKNPIQRHPCLEAGAGNHQAARRLQQAVLAGSASPDQMTALQPKNKAVRSNLQRDNAQSKAWKAWDRWRPEGGCLCPSETTGGFRDGSSSPLPITITYRTEQELQQLERLRMRVALLQQEIYLEQVLLDTVSPHLSSIRPGPGCPSPNVLRDLYSLLGEGGQRFTAIVQDSEHE</sequence>
<dbReference type="Proteomes" id="UP000265020">
    <property type="component" value="Unassembled WGS sequence"/>
</dbReference>
<dbReference type="GeneTree" id="ENSGT00940000182079"/>
<feature type="compositionally biased region" description="Basic residues" evidence="1">
    <location>
        <begin position="79"/>
        <end position="92"/>
    </location>
</feature>
<keyword evidence="3" id="KW-1185">Reference proteome</keyword>
<name>A0A3Q2E0A4_CYPVA</name>
<proteinExistence type="predicted"/>
<dbReference type="Pfam" id="PF15764">
    <property type="entry name" value="DUF4693"/>
    <property type="match status" value="1"/>
</dbReference>
<dbReference type="InterPro" id="IPR031518">
    <property type="entry name" value="DUF4693"/>
</dbReference>
<evidence type="ECO:0000313" key="3">
    <source>
        <dbReference type="Proteomes" id="UP000265020"/>
    </source>
</evidence>
<protein>
    <submittedName>
        <fullName evidence="2">Uncharacterized protein</fullName>
    </submittedName>
</protein>
<dbReference type="Ensembl" id="ENSCVAT00000001146.1">
    <property type="protein sequence ID" value="ENSCVAP00000025631.1"/>
    <property type="gene ID" value="ENSCVAG00000010574.1"/>
</dbReference>
<dbReference type="PANTHER" id="PTHR14870">
    <property type="entry name" value="TUBULIN EPSILON AND DELTA COMPLEX PROTEIN 2"/>
    <property type="match status" value="1"/>
</dbReference>
<organism evidence="2 3">
    <name type="scientific">Cyprinodon variegatus</name>
    <name type="common">Sheepshead minnow</name>
    <dbReference type="NCBI Taxonomy" id="28743"/>
    <lineage>
        <taxon>Eukaryota</taxon>
        <taxon>Metazoa</taxon>
        <taxon>Chordata</taxon>
        <taxon>Craniata</taxon>
        <taxon>Vertebrata</taxon>
        <taxon>Euteleostomi</taxon>
        <taxon>Actinopterygii</taxon>
        <taxon>Neopterygii</taxon>
        <taxon>Teleostei</taxon>
        <taxon>Neoteleostei</taxon>
        <taxon>Acanthomorphata</taxon>
        <taxon>Ovalentaria</taxon>
        <taxon>Atherinomorphae</taxon>
        <taxon>Cyprinodontiformes</taxon>
        <taxon>Cyprinodontidae</taxon>
        <taxon>Cyprinodon</taxon>
    </lineage>
</organism>
<reference evidence="2" key="2">
    <citation type="submission" date="2025-09" db="UniProtKB">
        <authorList>
            <consortium name="Ensembl"/>
        </authorList>
    </citation>
    <scope>IDENTIFICATION</scope>
</reference>
<dbReference type="AlphaFoldDB" id="A0A3Q2E0A4"/>
<feature type="region of interest" description="Disordered" evidence="1">
    <location>
        <begin position="79"/>
        <end position="120"/>
    </location>
</feature>